<evidence type="ECO:0000313" key="1">
    <source>
        <dbReference type="EMBL" id="GES04669.1"/>
    </source>
</evidence>
<sequence length="110" mass="11670">MTKDLNTLATALYVKVDDLLKACPGLAPVAAEDRDRADTQRCRTGDLGGHVDVAGFRLRTALAALCPRRTDRDVPVSAWPIGVRQAAAEGIGAGGGRDPDAGRRYLAVER</sequence>
<name>A0A5M3W8L0_9ACTN</name>
<dbReference type="Proteomes" id="UP000334990">
    <property type="component" value="Unassembled WGS sequence"/>
</dbReference>
<dbReference type="EMBL" id="BLAD01000085">
    <property type="protein sequence ID" value="GES04669.1"/>
    <property type="molecule type" value="Genomic_DNA"/>
</dbReference>
<dbReference type="AlphaFoldDB" id="A0A5M3W8L0"/>
<proteinExistence type="predicted"/>
<accession>A0A5M3W8L0</accession>
<organism evidence="1 2">
    <name type="scientific">Acrocarpospora corrugata</name>
    <dbReference type="NCBI Taxonomy" id="35763"/>
    <lineage>
        <taxon>Bacteria</taxon>
        <taxon>Bacillati</taxon>
        <taxon>Actinomycetota</taxon>
        <taxon>Actinomycetes</taxon>
        <taxon>Streptosporangiales</taxon>
        <taxon>Streptosporangiaceae</taxon>
        <taxon>Acrocarpospora</taxon>
    </lineage>
</organism>
<gene>
    <name evidence="1" type="ORF">Acor_67370</name>
</gene>
<reference evidence="1 2" key="1">
    <citation type="submission" date="2019-10" db="EMBL/GenBank/DDBJ databases">
        <title>Whole genome shotgun sequence of Acrocarpospora corrugata NBRC 13972.</title>
        <authorList>
            <person name="Ichikawa N."/>
            <person name="Kimura A."/>
            <person name="Kitahashi Y."/>
            <person name="Komaki H."/>
            <person name="Oguchi A."/>
        </authorList>
    </citation>
    <scope>NUCLEOTIDE SEQUENCE [LARGE SCALE GENOMIC DNA]</scope>
    <source>
        <strain evidence="1 2">NBRC 13972</strain>
    </source>
</reference>
<evidence type="ECO:0000313" key="2">
    <source>
        <dbReference type="Proteomes" id="UP000334990"/>
    </source>
</evidence>
<protein>
    <submittedName>
        <fullName evidence="1">Uncharacterized protein</fullName>
    </submittedName>
</protein>
<comment type="caution">
    <text evidence="1">The sequence shown here is derived from an EMBL/GenBank/DDBJ whole genome shotgun (WGS) entry which is preliminary data.</text>
</comment>
<keyword evidence="2" id="KW-1185">Reference proteome</keyword>